<name>A0ABR2GSH9_9EUKA</name>
<keyword evidence="1" id="KW-1133">Transmembrane helix</keyword>
<protein>
    <recommendedName>
        <fullName evidence="4">PRA1 family protein</fullName>
    </recommendedName>
</protein>
<evidence type="ECO:0008006" key="4">
    <source>
        <dbReference type="Google" id="ProtNLM"/>
    </source>
</evidence>
<evidence type="ECO:0000256" key="1">
    <source>
        <dbReference type="SAM" id="Phobius"/>
    </source>
</evidence>
<proteinExistence type="predicted"/>
<sequence>MSDQACQCPCKKCLTDPKELENKLKPYENYVEQIQAMLYFRNIIPMAILLVLVNLVFVFILIFHLSFVPTLFLLLTLRVLIKVVIKIAGEKIVSMFFKPIENKEEGTYPIYPLSTVCETVTSITSKVYCVASSTTPKGPITVTNAVIPLGVLAALFFLFLITGTLCLNWVLVDLILLLPAVLLHPAVKIHVQQLLSKLEKQKTD</sequence>
<organism evidence="2 3">
    <name type="scientific">Tritrichomonas musculus</name>
    <dbReference type="NCBI Taxonomy" id="1915356"/>
    <lineage>
        <taxon>Eukaryota</taxon>
        <taxon>Metamonada</taxon>
        <taxon>Parabasalia</taxon>
        <taxon>Tritrichomonadida</taxon>
        <taxon>Tritrichomonadidae</taxon>
        <taxon>Tritrichomonas</taxon>
    </lineage>
</organism>
<keyword evidence="1" id="KW-0472">Membrane</keyword>
<dbReference type="EMBL" id="JAPFFF010000063">
    <property type="protein sequence ID" value="KAK8836888.1"/>
    <property type="molecule type" value="Genomic_DNA"/>
</dbReference>
<feature type="transmembrane region" description="Helical" evidence="1">
    <location>
        <begin position="142"/>
        <end position="161"/>
    </location>
</feature>
<accession>A0ABR2GSH9</accession>
<feature type="transmembrane region" description="Helical" evidence="1">
    <location>
        <begin position="167"/>
        <end position="187"/>
    </location>
</feature>
<dbReference type="Proteomes" id="UP001470230">
    <property type="component" value="Unassembled WGS sequence"/>
</dbReference>
<comment type="caution">
    <text evidence="2">The sequence shown here is derived from an EMBL/GenBank/DDBJ whole genome shotgun (WGS) entry which is preliminary data.</text>
</comment>
<evidence type="ECO:0000313" key="2">
    <source>
        <dbReference type="EMBL" id="KAK8836888.1"/>
    </source>
</evidence>
<keyword evidence="1" id="KW-0812">Transmembrane</keyword>
<feature type="transmembrane region" description="Helical" evidence="1">
    <location>
        <begin position="43"/>
        <end position="65"/>
    </location>
</feature>
<keyword evidence="3" id="KW-1185">Reference proteome</keyword>
<reference evidence="2 3" key="1">
    <citation type="submission" date="2024-04" db="EMBL/GenBank/DDBJ databases">
        <title>Tritrichomonas musculus Genome.</title>
        <authorList>
            <person name="Alves-Ferreira E."/>
            <person name="Grigg M."/>
            <person name="Lorenzi H."/>
            <person name="Galac M."/>
        </authorList>
    </citation>
    <scope>NUCLEOTIDE SEQUENCE [LARGE SCALE GENOMIC DNA]</scope>
    <source>
        <strain evidence="2 3">EAF2021</strain>
    </source>
</reference>
<gene>
    <name evidence="2" type="ORF">M9Y10_037414</name>
</gene>
<evidence type="ECO:0000313" key="3">
    <source>
        <dbReference type="Proteomes" id="UP001470230"/>
    </source>
</evidence>